<proteinExistence type="predicted"/>
<keyword evidence="4" id="KW-1185">Reference proteome</keyword>
<keyword evidence="2" id="KW-1133">Transmembrane helix</keyword>
<keyword evidence="2" id="KW-0812">Transmembrane</keyword>
<feature type="transmembrane region" description="Helical" evidence="2">
    <location>
        <begin position="557"/>
        <end position="574"/>
    </location>
</feature>
<dbReference type="HOGENOM" id="CLU_340388_0_0_1"/>
<feature type="transmembrane region" description="Helical" evidence="2">
    <location>
        <begin position="698"/>
        <end position="721"/>
    </location>
</feature>
<protein>
    <submittedName>
        <fullName evidence="3">Uncharacterized protein</fullName>
    </submittedName>
</protein>
<dbReference type="EMBL" id="AYSA01000437">
    <property type="protein sequence ID" value="ESZ91994.1"/>
    <property type="molecule type" value="Genomic_DNA"/>
</dbReference>
<name>W9CAV5_SCLBF</name>
<accession>W9CAV5</accession>
<evidence type="ECO:0000256" key="2">
    <source>
        <dbReference type="SAM" id="Phobius"/>
    </source>
</evidence>
<feature type="region of interest" description="Disordered" evidence="1">
    <location>
        <begin position="319"/>
        <end position="338"/>
    </location>
</feature>
<feature type="transmembrane region" description="Helical" evidence="2">
    <location>
        <begin position="46"/>
        <end position="63"/>
    </location>
</feature>
<organism evidence="3 4">
    <name type="scientific">Sclerotinia borealis (strain F-4128)</name>
    <dbReference type="NCBI Taxonomy" id="1432307"/>
    <lineage>
        <taxon>Eukaryota</taxon>
        <taxon>Fungi</taxon>
        <taxon>Dikarya</taxon>
        <taxon>Ascomycota</taxon>
        <taxon>Pezizomycotina</taxon>
        <taxon>Leotiomycetes</taxon>
        <taxon>Helotiales</taxon>
        <taxon>Sclerotiniaceae</taxon>
        <taxon>Sclerotinia</taxon>
    </lineage>
</organism>
<evidence type="ECO:0000313" key="4">
    <source>
        <dbReference type="Proteomes" id="UP000019487"/>
    </source>
</evidence>
<dbReference type="AlphaFoldDB" id="W9CAV5"/>
<feature type="transmembrane region" description="Helical" evidence="2">
    <location>
        <begin position="594"/>
        <end position="613"/>
    </location>
</feature>
<dbReference type="Proteomes" id="UP000019487">
    <property type="component" value="Unassembled WGS sequence"/>
</dbReference>
<evidence type="ECO:0000256" key="1">
    <source>
        <dbReference type="SAM" id="MobiDB-lite"/>
    </source>
</evidence>
<comment type="caution">
    <text evidence="3">The sequence shown here is derived from an EMBL/GenBank/DDBJ whole genome shotgun (WGS) entry which is preliminary data.</text>
</comment>
<gene>
    <name evidence="3" type="ORF">SBOR_7609</name>
</gene>
<keyword evidence="2" id="KW-0472">Membrane</keyword>
<feature type="transmembrane region" description="Helical" evidence="2">
    <location>
        <begin position="83"/>
        <end position="102"/>
    </location>
</feature>
<feature type="transmembrane region" description="Helical" evidence="2">
    <location>
        <begin position="620"/>
        <end position="640"/>
    </location>
</feature>
<reference evidence="3 4" key="1">
    <citation type="journal article" date="2014" name="Genome Announc.">
        <title>Draft genome sequence of Sclerotinia borealis, a psychrophilic plant pathogenic fungus.</title>
        <authorList>
            <person name="Mardanov A.V."/>
            <person name="Beletsky A.V."/>
            <person name="Kadnikov V.V."/>
            <person name="Ignatov A.N."/>
            <person name="Ravin N.V."/>
        </authorList>
    </citation>
    <scope>NUCLEOTIDE SEQUENCE [LARGE SCALE GENOMIC DNA]</scope>
    <source>
        <strain evidence="4">F-4157</strain>
    </source>
</reference>
<sequence length="735" mass="80903">MHVGAGGLGYWQLEPLEVTRDKSSFPNSTTQHGNEHILCLPITKDYWPSVAAIIIFFATNYLAHAATVKSSPGDDTLLQTCNALLALCFPMSGLLRALNAFVRMPILARNELDKACRAGALCMVVRAPHWRPQIGQKLSVGVVLENDESVVVMDAEEQIGRSRSPSRVDLRLSRVHGAYDLPEGYEFAIVPRNTFLVSQVASNIRGDPRLSSEISAGYNILKAVASLIQVVAAFTTLLSNRLDLIRRWGPRDAMQVEDPAWSGLTKKDIQNFSITITSTTSTMYLLSMIIDLLDDILARKKKLSAKDAKIVHLEVVSQFNTSPTTPTPPTNDSEPNITQENLHVDQSGTGLPSSGKKKQGLQTFSPSTTLIQIPRAPQLSLGKGFLYTMHRVLEDQSSAEGNQNNHSLAMLQNVRENTKRLGSYRSSDLPNSMIYRAVVLFKFGMKLFLFPMKWDDSPELISIRSAIIYHPNCQRFLRWDDFTDPPKVNEEKSLVNQLKAPSPIAESGEANLAASISNVRSLLHLPERPLTSPASITELEGLLRQPAITRSSGRTSWAILVEISVGTCIVGLFFDLIAGLTKFHAGESSTTERGVMMAWLASGLYGFCLPLLSTMELLKVLFLFPVIISLCCLAGAPTFLHLDAENDRTLRDDAQINEATTSSWKKGLGKFSKACAKLMSEVSEFVAFNLSPPPPAAALIYAIAFVPLGIFIPPIWGFVLVGRMLTQWGDCVRLY</sequence>
<dbReference type="OrthoDB" id="5406607at2759"/>
<evidence type="ECO:0000313" key="3">
    <source>
        <dbReference type="EMBL" id="ESZ91994.1"/>
    </source>
</evidence>